<accession>A0A4Y2G9Y6</accession>
<sequence length="143" mass="17111">MFGLRWPGVGVAGSRPHSNEDPPRTRNWQRLIQLWVKHPLAGVERKFREEGYRLKCHSHHPIIVQSYETFRHEQAGYLETDVQKIHHHTTNLTATGQEHVPQFPLNDWLIDVHFLDHEKRLVHREIGRVYYSNTKQRYRTFSE</sequence>
<dbReference type="EMBL" id="BGPR01001264">
    <property type="protein sequence ID" value="GBM49596.1"/>
    <property type="molecule type" value="Genomic_DNA"/>
</dbReference>
<name>A0A4Y2G9Y6_ARAVE</name>
<gene>
    <name evidence="2" type="ORF">AVEN_31298_1</name>
</gene>
<dbReference type="AlphaFoldDB" id="A0A4Y2G9Y6"/>
<dbReference type="Proteomes" id="UP000499080">
    <property type="component" value="Unassembled WGS sequence"/>
</dbReference>
<evidence type="ECO:0000313" key="3">
    <source>
        <dbReference type="Proteomes" id="UP000499080"/>
    </source>
</evidence>
<evidence type="ECO:0000256" key="1">
    <source>
        <dbReference type="SAM" id="MobiDB-lite"/>
    </source>
</evidence>
<reference evidence="2 3" key="1">
    <citation type="journal article" date="2019" name="Sci. Rep.">
        <title>Orb-weaving spider Araneus ventricosus genome elucidates the spidroin gene catalogue.</title>
        <authorList>
            <person name="Kono N."/>
            <person name="Nakamura H."/>
            <person name="Ohtoshi R."/>
            <person name="Moran D.A.P."/>
            <person name="Shinohara A."/>
            <person name="Yoshida Y."/>
            <person name="Fujiwara M."/>
            <person name="Mori M."/>
            <person name="Tomita M."/>
            <person name="Arakawa K."/>
        </authorList>
    </citation>
    <scope>NUCLEOTIDE SEQUENCE [LARGE SCALE GENOMIC DNA]</scope>
</reference>
<organism evidence="2 3">
    <name type="scientific">Araneus ventricosus</name>
    <name type="common">Orbweaver spider</name>
    <name type="synonym">Epeira ventricosa</name>
    <dbReference type="NCBI Taxonomy" id="182803"/>
    <lineage>
        <taxon>Eukaryota</taxon>
        <taxon>Metazoa</taxon>
        <taxon>Ecdysozoa</taxon>
        <taxon>Arthropoda</taxon>
        <taxon>Chelicerata</taxon>
        <taxon>Arachnida</taxon>
        <taxon>Araneae</taxon>
        <taxon>Araneomorphae</taxon>
        <taxon>Entelegynae</taxon>
        <taxon>Araneoidea</taxon>
        <taxon>Araneidae</taxon>
        <taxon>Araneus</taxon>
    </lineage>
</organism>
<evidence type="ECO:0000313" key="2">
    <source>
        <dbReference type="EMBL" id="GBM49596.1"/>
    </source>
</evidence>
<proteinExistence type="predicted"/>
<keyword evidence="3" id="KW-1185">Reference proteome</keyword>
<protein>
    <submittedName>
        <fullName evidence="2">Uncharacterized protein</fullName>
    </submittedName>
</protein>
<comment type="caution">
    <text evidence="2">The sequence shown here is derived from an EMBL/GenBank/DDBJ whole genome shotgun (WGS) entry which is preliminary data.</text>
</comment>
<feature type="region of interest" description="Disordered" evidence="1">
    <location>
        <begin position="1"/>
        <end position="24"/>
    </location>
</feature>